<dbReference type="AlphaFoldDB" id="A0A433DEK3"/>
<accession>A0A433DEK3</accession>
<evidence type="ECO:0008006" key="3">
    <source>
        <dbReference type="Google" id="ProtNLM"/>
    </source>
</evidence>
<protein>
    <recommendedName>
        <fullName evidence="3">Beta-lactamase-like protein</fullName>
    </recommendedName>
</protein>
<comment type="caution">
    <text evidence="1">The sequence shown here is derived from an EMBL/GenBank/DDBJ whole genome shotgun (WGS) entry which is preliminary data.</text>
</comment>
<proteinExistence type="predicted"/>
<dbReference type="EMBL" id="RBNI01002452">
    <property type="protein sequence ID" value="RUP49273.1"/>
    <property type="molecule type" value="Genomic_DNA"/>
</dbReference>
<keyword evidence="2" id="KW-1185">Reference proteome</keyword>
<dbReference type="OrthoDB" id="421671at2759"/>
<evidence type="ECO:0000313" key="2">
    <source>
        <dbReference type="Proteomes" id="UP000268093"/>
    </source>
</evidence>
<evidence type="ECO:0000313" key="1">
    <source>
        <dbReference type="EMBL" id="RUP49273.1"/>
    </source>
</evidence>
<name>A0A433DEK3_9FUNG</name>
<sequence length="283" mass="32355">MTSIQFDINEPDFNLVHKASEGVWTYLTQFTFMGRVPIGNRSTMFLIPHLQSLVIVNPAELSAELVDQIKAVEKETDAKVRYLLSPGDWHYLFIGAYLKHFDKAKAYVPPGRIPFKNLDFPYETYDTTLSNPLPELLPTLLIFTFRGMCAIEDPTRKTERHEYLFYHPATRALTSGDVLYYRQPLNASTASDDALTKIGQVYGHVDFHQSRWKCIRSVAALKWSVEEALKRFAEVERFISPHGRVGNVKVGGVREDLVKITEWLEDTPEGWKDVGPQFVISTL</sequence>
<reference evidence="1 2" key="1">
    <citation type="journal article" date="2018" name="New Phytol.">
        <title>Phylogenomics of Endogonaceae and evolution of mycorrhizas within Mucoromycota.</title>
        <authorList>
            <person name="Chang Y."/>
            <person name="Desiro A."/>
            <person name="Na H."/>
            <person name="Sandor L."/>
            <person name="Lipzen A."/>
            <person name="Clum A."/>
            <person name="Barry K."/>
            <person name="Grigoriev I.V."/>
            <person name="Martin F.M."/>
            <person name="Stajich J.E."/>
            <person name="Smith M.E."/>
            <person name="Bonito G."/>
            <person name="Spatafora J.W."/>
        </authorList>
    </citation>
    <scope>NUCLEOTIDE SEQUENCE [LARGE SCALE GENOMIC DNA]</scope>
    <source>
        <strain evidence="1 2">GMNB39</strain>
    </source>
</reference>
<gene>
    <name evidence="1" type="ORF">BC936DRAFT_142909</name>
</gene>
<dbReference type="Proteomes" id="UP000268093">
    <property type="component" value="Unassembled WGS sequence"/>
</dbReference>
<organism evidence="1 2">
    <name type="scientific">Jimgerdemannia flammicorona</name>
    <dbReference type="NCBI Taxonomy" id="994334"/>
    <lineage>
        <taxon>Eukaryota</taxon>
        <taxon>Fungi</taxon>
        <taxon>Fungi incertae sedis</taxon>
        <taxon>Mucoromycota</taxon>
        <taxon>Mucoromycotina</taxon>
        <taxon>Endogonomycetes</taxon>
        <taxon>Endogonales</taxon>
        <taxon>Endogonaceae</taxon>
        <taxon>Jimgerdemannia</taxon>
    </lineage>
</organism>